<dbReference type="InterPro" id="IPR054058">
    <property type="entry name" value="HTH_67"/>
</dbReference>
<evidence type="ECO:0000313" key="2">
    <source>
        <dbReference type="Proteomes" id="UP000005038"/>
    </source>
</evidence>
<keyword evidence="2" id="KW-1185">Reference proteome</keyword>
<dbReference type="EMBL" id="BAFB01000082">
    <property type="protein sequence ID" value="GAB33805.1"/>
    <property type="molecule type" value="Genomic_DNA"/>
</dbReference>
<evidence type="ECO:0008006" key="3">
    <source>
        <dbReference type="Google" id="ProtNLM"/>
    </source>
</evidence>
<organism evidence="1 2">
    <name type="scientific">Gordonia otitidis (strain DSM 44809 / CCUG 52243 / JCM 12355 / NBRC 100426 / IFM 10032)</name>
    <dbReference type="NCBI Taxonomy" id="1108044"/>
    <lineage>
        <taxon>Bacteria</taxon>
        <taxon>Bacillati</taxon>
        <taxon>Actinomycetota</taxon>
        <taxon>Actinomycetes</taxon>
        <taxon>Mycobacteriales</taxon>
        <taxon>Gordoniaceae</taxon>
        <taxon>Gordonia</taxon>
    </lineage>
</organism>
<proteinExistence type="predicted"/>
<dbReference type="STRING" id="1108044.GOOTI_082_00350"/>
<dbReference type="Proteomes" id="UP000005038">
    <property type="component" value="Unassembled WGS sequence"/>
</dbReference>
<dbReference type="AlphaFoldDB" id="H5TJZ7"/>
<name>H5TJZ7_GORO1</name>
<sequence>MTLEVPDARLVHMVITADDTSASHARLAYETLEPFHVLAYFNPGLTAAQEDTGLDAHAFYVGARGAPLGECSAPVVVSSFYNFAPDLITTAWESARAVGVETIARRREQMLDSVLRDILGDKLDDPEMSALAGHYLDIASDLPLGGRPLASSWAASTPPETPHLALWHALAVLREWRGDNHIAVLVTHGLDGLDAAAFHEAQLPDPSIRRRILGRKLTQLTRGWSDDDWEASVDRLVGRGLATRIDDAHQLTESGMDLYRTIEVETDAVTGQAWSGAGVEALLERTRPYVKAVIDAGVLPGTRKK</sequence>
<accession>H5TJZ7</accession>
<dbReference type="Pfam" id="PF21863">
    <property type="entry name" value="HTH_67"/>
    <property type="match status" value="1"/>
</dbReference>
<gene>
    <name evidence="1" type="ORF">GOOTI_082_00350</name>
</gene>
<dbReference type="NCBIfam" id="NF047719">
    <property type="entry name" value="SCO6745_fam_HTH"/>
    <property type="match status" value="1"/>
</dbReference>
<reference evidence="1" key="1">
    <citation type="submission" date="2012-02" db="EMBL/GenBank/DDBJ databases">
        <title>Whole genome shotgun sequence of Gordonia otitidis NBRC 100426.</title>
        <authorList>
            <person name="Yoshida I."/>
            <person name="Hosoyama A."/>
            <person name="Tsuchikane K."/>
            <person name="Katsumata H."/>
            <person name="Yamazaki S."/>
            <person name="Fujita N."/>
        </authorList>
    </citation>
    <scope>NUCLEOTIDE SEQUENCE [LARGE SCALE GENOMIC DNA]</scope>
    <source>
        <strain evidence="1">NBRC 100426</strain>
    </source>
</reference>
<comment type="caution">
    <text evidence="1">The sequence shown here is derived from an EMBL/GenBank/DDBJ whole genome shotgun (WGS) entry which is preliminary data.</text>
</comment>
<evidence type="ECO:0000313" key="1">
    <source>
        <dbReference type="EMBL" id="GAB33805.1"/>
    </source>
</evidence>
<protein>
    <recommendedName>
        <fullName evidence="3">SalK</fullName>
    </recommendedName>
</protein>